<name>A0A7K4MQG9_9ARCH</name>
<dbReference type="Pfam" id="PF17289">
    <property type="entry name" value="Terminase_6C"/>
    <property type="match status" value="1"/>
</dbReference>
<feature type="domain" description="Terminase large subunit gp17-like C-terminal" evidence="2">
    <location>
        <begin position="308"/>
        <end position="471"/>
    </location>
</feature>
<dbReference type="Gene3D" id="3.40.50.300">
    <property type="entry name" value="P-loop containing nucleotide triphosphate hydrolases"/>
    <property type="match status" value="1"/>
</dbReference>
<reference evidence="3 4" key="1">
    <citation type="journal article" date="2019" name="Environ. Microbiol.">
        <title>Genomics insights into ecotype formation of ammonia-oxidizing archaea in the deep ocean.</title>
        <authorList>
            <person name="Wang Y."/>
            <person name="Huang J.M."/>
            <person name="Cui G.J."/>
            <person name="Nunoura T."/>
            <person name="Takaki Y."/>
            <person name="Li W.L."/>
            <person name="Li J."/>
            <person name="Gao Z.M."/>
            <person name="Takai K."/>
            <person name="Zhang A.Q."/>
            <person name="Stepanauskas R."/>
        </authorList>
    </citation>
    <scope>NUCLEOTIDE SEQUENCE [LARGE SCALE GENOMIC DNA]</scope>
    <source>
        <strain evidence="3 4">L15b</strain>
    </source>
</reference>
<keyword evidence="1" id="KW-1188">Viral release from host cell</keyword>
<sequence>MSEQYLGNPLLKRSDVQHKFTKKEIEEYIKCRDDSIYFLETHVKIVHVDKGLIPFSLYPFQKKLIQTINENRNVIVKTGRQVGKSTTTLGWLLHYVLFNQSKTVGILANKAATARELLSRIQIAYQHLPKFLQQGLKEWNKGSLELENGSKILASSTSSTAIRGFSFSCILLDEFAHVQRHIADEFIRSVYPTISSGKETKIIIVSTPNGFNMFYKYWNDAVNGVNDFMPFKVHWSAVPDRDQEWKKKIESTIGEDAFRQEYEAEFLGSSNTLISYEKLQELSYNNPVYRKHDVDIFEDVNLTHSYVITVDVARGQGIDFSAFTVFDITEIPYKIVAKYKNNLIAPLVFPNIINIIGKKYNDAYILIEVNDIGSQVSDVLHHDLEYENLFSTAWYGRHGQQLSGFVGGRRDSQFGVRTTKSMKKIGCSNLKALIEDDKLLIPDYDIISELTTFVSGGDTFSAEEGANDDLVMTLVLFAWLVDQQYFKELSNQNIRDNLYKNQLSQIEDLTTPFGIINNGLNQQEYEVDSEGTIWTNVK</sequence>
<evidence type="ECO:0000256" key="1">
    <source>
        <dbReference type="ARBA" id="ARBA00022612"/>
    </source>
</evidence>
<dbReference type="Proteomes" id="UP000523105">
    <property type="component" value="Unassembled WGS sequence"/>
</dbReference>
<organism evidence="3 4">
    <name type="scientific">Marine Group I thaumarchaeote</name>
    <dbReference type="NCBI Taxonomy" id="2511932"/>
    <lineage>
        <taxon>Archaea</taxon>
        <taxon>Nitrososphaerota</taxon>
        <taxon>Marine Group I</taxon>
    </lineage>
</organism>
<dbReference type="Pfam" id="PF03237">
    <property type="entry name" value="Terminase_6N"/>
    <property type="match status" value="1"/>
</dbReference>
<protein>
    <submittedName>
        <fullName evidence="3">Terminase</fullName>
    </submittedName>
</protein>
<dbReference type="Gene3D" id="3.30.420.240">
    <property type="match status" value="1"/>
</dbReference>
<comment type="caution">
    <text evidence="3">The sequence shown here is derived from an EMBL/GenBank/DDBJ whole genome shotgun (WGS) entry which is preliminary data.</text>
</comment>
<dbReference type="AlphaFoldDB" id="A0A7K4MQG9"/>
<accession>A0A7K4MQG9</accession>
<dbReference type="InterPro" id="IPR027417">
    <property type="entry name" value="P-loop_NTPase"/>
</dbReference>
<evidence type="ECO:0000313" key="4">
    <source>
        <dbReference type="Proteomes" id="UP000523105"/>
    </source>
</evidence>
<proteinExistence type="predicted"/>
<evidence type="ECO:0000259" key="2">
    <source>
        <dbReference type="Pfam" id="PF17289"/>
    </source>
</evidence>
<dbReference type="EMBL" id="JACASV010000035">
    <property type="protein sequence ID" value="NWJ43599.1"/>
    <property type="molecule type" value="Genomic_DNA"/>
</dbReference>
<dbReference type="SUPFAM" id="SSF52540">
    <property type="entry name" value="P-loop containing nucleoside triphosphate hydrolases"/>
    <property type="match status" value="1"/>
</dbReference>
<dbReference type="InterPro" id="IPR035421">
    <property type="entry name" value="Terminase_6C"/>
</dbReference>
<evidence type="ECO:0000313" key="3">
    <source>
        <dbReference type="EMBL" id="NWJ43599.1"/>
    </source>
</evidence>
<gene>
    <name evidence="3" type="ORF">HX837_05290</name>
</gene>